<comment type="caution">
    <text evidence="1">The sequence shown here is derived from an EMBL/GenBank/DDBJ whole genome shotgun (WGS) entry which is preliminary data.</text>
</comment>
<dbReference type="AlphaFoldDB" id="A0A8X6QNS7"/>
<name>A0A8X6QNS7_NEPPI</name>
<evidence type="ECO:0000313" key="1">
    <source>
        <dbReference type="EMBL" id="GFU29120.1"/>
    </source>
</evidence>
<evidence type="ECO:0000313" key="2">
    <source>
        <dbReference type="Proteomes" id="UP000887013"/>
    </source>
</evidence>
<dbReference type="EMBL" id="BMAW01082412">
    <property type="protein sequence ID" value="GFU29120.1"/>
    <property type="molecule type" value="Genomic_DNA"/>
</dbReference>
<accession>A0A8X6QNS7</accession>
<keyword evidence="2" id="KW-1185">Reference proteome</keyword>
<protein>
    <submittedName>
        <fullName evidence="1">Uncharacterized protein</fullName>
    </submittedName>
</protein>
<proteinExistence type="predicted"/>
<dbReference type="Proteomes" id="UP000887013">
    <property type="component" value="Unassembled WGS sequence"/>
</dbReference>
<gene>
    <name evidence="1" type="ORF">NPIL_286811</name>
</gene>
<organism evidence="1 2">
    <name type="scientific">Nephila pilipes</name>
    <name type="common">Giant wood spider</name>
    <name type="synonym">Nephila maculata</name>
    <dbReference type="NCBI Taxonomy" id="299642"/>
    <lineage>
        <taxon>Eukaryota</taxon>
        <taxon>Metazoa</taxon>
        <taxon>Ecdysozoa</taxon>
        <taxon>Arthropoda</taxon>
        <taxon>Chelicerata</taxon>
        <taxon>Arachnida</taxon>
        <taxon>Araneae</taxon>
        <taxon>Araneomorphae</taxon>
        <taxon>Entelegynae</taxon>
        <taxon>Araneoidea</taxon>
        <taxon>Nephilidae</taxon>
        <taxon>Nephila</taxon>
    </lineage>
</organism>
<reference evidence="1" key="1">
    <citation type="submission" date="2020-08" db="EMBL/GenBank/DDBJ databases">
        <title>Multicomponent nature underlies the extraordinary mechanical properties of spider dragline silk.</title>
        <authorList>
            <person name="Kono N."/>
            <person name="Nakamura H."/>
            <person name="Mori M."/>
            <person name="Yoshida Y."/>
            <person name="Ohtoshi R."/>
            <person name="Malay A.D."/>
            <person name="Moran D.A.P."/>
            <person name="Tomita M."/>
            <person name="Numata K."/>
            <person name="Arakawa K."/>
        </authorList>
    </citation>
    <scope>NUCLEOTIDE SEQUENCE</scope>
</reference>
<sequence>MFAYPNDSQRQTLDHVIRNYDSRKMIELRIPFELPIHRGMIENSQSSQTHTFSHISYKLGPITPHCFLANPVLVLMTHDVSVVFSQKSDNNFLNNRRQGLIHRQYRNTEWTGTQETPTKSMISSVVGLDLCGLVY</sequence>